<dbReference type="InterPro" id="IPR039552">
    <property type="entry name" value="IS66_C"/>
</dbReference>
<evidence type="ECO:0000313" key="6">
    <source>
        <dbReference type="Proteomes" id="UP000539642"/>
    </source>
</evidence>
<gene>
    <name evidence="5" type="ORF">HNQ81_003531</name>
</gene>
<feature type="domain" description="Transposase IS66 C-terminal" evidence="4">
    <location>
        <begin position="468"/>
        <end position="506"/>
    </location>
</feature>
<dbReference type="Pfam" id="PF13817">
    <property type="entry name" value="DDE_Tnp_IS66_C"/>
    <property type="match status" value="1"/>
</dbReference>
<protein>
    <submittedName>
        <fullName evidence="5">Transposase</fullName>
    </submittedName>
</protein>
<accession>A0A840V4P9</accession>
<dbReference type="InterPro" id="IPR052344">
    <property type="entry name" value="Transposase-related"/>
</dbReference>
<dbReference type="PANTHER" id="PTHR33678">
    <property type="entry name" value="BLL1576 PROTEIN"/>
    <property type="match status" value="1"/>
</dbReference>
<reference evidence="5 6" key="1">
    <citation type="submission" date="2020-08" db="EMBL/GenBank/DDBJ databases">
        <title>Genomic Encyclopedia of Type Strains, Phase IV (KMG-IV): sequencing the most valuable type-strain genomes for metagenomic binning, comparative biology and taxonomic classification.</title>
        <authorList>
            <person name="Goeker M."/>
        </authorList>
    </citation>
    <scope>NUCLEOTIDE SEQUENCE [LARGE SCALE GENOMIC DNA]</scope>
    <source>
        <strain evidence="5 6">DSM 28570</strain>
    </source>
</reference>
<organism evidence="5 6">
    <name type="scientific">Desulfoprunum benzoelyticum</name>
    <dbReference type="NCBI Taxonomy" id="1506996"/>
    <lineage>
        <taxon>Bacteria</taxon>
        <taxon>Pseudomonadati</taxon>
        <taxon>Thermodesulfobacteriota</taxon>
        <taxon>Desulfobulbia</taxon>
        <taxon>Desulfobulbales</taxon>
        <taxon>Desulfobulbaceae</taxon>
        <taxon>Desulfoprunum</taxon>
    </lineage>
</organism>
<dbReference type="InterPro" id="IPR004291">
    <property type="entry name" value="Transposase_IS66_central"/>
</dbReference>
<keyword evidence="6" id="KW-1185">Reference proteome</keyword>
<evidence type="ECO:0000259" key="1">
    <source>
        <dbReference type="Pfam" id="PF03050"/>
    </source>
</evidence>
<dbReference type="InterPro" id="IPR024474">
    <property type="entry name" value="Znf_dom_IS66"/>
</dbReference>
<dbReference type="PANTHER" id="PTHR33678:SF1">
    <property type="entry name" value="BLL1576 PROTEIN"/>
    <property type="match status" value="1"/>
</dbReference>
<dbReference type="EMBL" id="JACHEO010000046">
    <property type="protein sequence ID" value="MBB5349768.1"/>
    <property type="molecule type" value="Genomic_DNA"/>
</dbReference>
<dbReference type="AlphaFoldDB" id="A0A840V4P9"/>
<dbReference type="NCBIfam" id="NF033517">
    <property type="entry name" value="transpos_IS66"/>
    <property type="match status" value="1"/>
</dbReference>
<dbReference type="Pfam" id="PF13007">
    <property type="entry name" value="LZ_Tnp_IS66"/>
    <property type="match status" value="1"/>
</dbReference>
<dbReference type="Pfam" id="PF13005">
    <property type="entry name" value="zf-IS66"/>
    <property type="match status" value="1"/>
</dbReference>
<name>A0A840V4P9_9BACT</name>
<evidence type="ECO:0000259" key="2">
    <source>
        <dbReference type="Pfam" id="PF13005"/>
    </source>
</evidence>
<dbReference type="InterPro" id="IPR024463">
    <property type="entry name" value="Transposase_TnpC_homeodom"/>
</dbReference>
<dbReference type="Proteomes" id="UP000539642">
    <property type="component" value="Unassembled WGS sequence"/>
</dbReference>
<feature type="domain" description="Transposase IS66 central" evidence="1">
    <location>
        <begin position="174"/>
        <end position="461"/>
    </location>
</feature>
<dbReference type="Pfam" id="PF03050">
    <property type="entry name" value="DDE_Tnp_IS66"/>
    <property type="match status" value="1"/>
</dbReference>
<feature type="non-terminal residue" evidence="5">
    <location>
        <position position="518"/>
    </location>
</feature>
<feature type="domain" description="Transposase IS66 zinc-finger binding" evidence="2">
    <location>
        <begin position="109"/>
        <end position="152"/>
    </location>
</feature>
<comment type="caution">
    <text evidence="5">The sequence shown here is derived from an EMBL/GenBank/DDBJ whole genome shotgun (WGS) entry which is preliminary data.</text>
</comment>
<proteinExistence type="predicted"/>
<sequence>MDSPVETLPDDPAALQEIIASLQARHERQTSILLEQIRHLRQLLFGRRSERLPADSTSVQLLLFDLPEPEHIEPAKVAVGSHDRKKPGRKALPPELPRVEIIHDLPEADKVCGCGCTLSRIGEEVSEQLDIIPARIQVLRHIRPKYACRQCEGVEDEGPTVRILPMPPQIIPQSIVSPGLLAHVLTAKFVDHLPLYRQEKIFARLGVEISRATMSNWAMRAAEACVPLLNLIHDEILAARLINIDETTTQVLAEPGRPATATSYMWLFRRGDPDRPALLYQYHPTRAGDVARTFLGDYQGIVQTDGFSGYDFLDHQAGVRHAGCLAHVRRKFMEVIKAQGKNRTSGSADQALATIQQLYALENEARVKRWSPETISTMRAEKARPILEAFHQWLRKRYAQTPPKGLLGKAIGYALNQWERLLVYLEDPIVTPDNNMAENGIRPFVLGRKNWLFSGTPKGAEASAMLYSLIETAKANNCEPYSYLRHIFEHLPRAHTLADYEALLPWNVDRLKIMLRYA</sequence>
<evidence type="ECO:0000259" key="3">
    <source>
        <dbReference type="Pfam" id="PF13007"/>
    </source>
</evidence>
<feature type="domain" description="Transposase TnpC homeodomain" evidence="3">
    <location>
        <begin position="33"/>
        <end position="101"/>
    </location>
</feature>
<evidence type="ECO:0000313" key="5">
    <source>
        <dbReference type="EMBL" id="MBB5349768.1"/>
    </source>
</evidence>
<evidence type="ECO:0000259" key="4">
    <source>
        <dbReference type="Pfam" id="PF13817"/>
    </source>
</evidence>